<keyword evidence="15" id="KW-1185">Reference proteome</keyword>
<comment type="subcellular location">
    <subcellularLocation>
        <location evidence="1">Mitochondrion inner membrane</location>
        <topology evidence="1">Single-pass membrane protein</topology>
    </subcellularLocation>
</comment>
<dbReference type="FunFam" id="2.10.109.10:FF:000005">
    <property type="entry name" value="Mitochondrial inner membrane protease subunit"/>
    <property type="match status" value="1"/>
</dbReference>
<evidence type="ECO:0000313" key="14">
    <source>
        <dbReference type="EMBL" id="RZB52835.1"/>
    </source>
</evidence>
<dbReference type="InterPro" id="IPR036286">
    <property type="entry name" value="LexA/Signal_pep-like_sf"/>
</dbReference>
<feature type="active site" evidence="11">
    <location>
        <position position="38"/>
    </location>
</feature>
<accession>A0A0B2PIU1</accession>
<dbReference type="SUPFAM" id="SSF51306">
    <property type="entry name" value="LexA/Signal peptidase"/>
    <property type="match status" value="1"/>
</dbReference>
<evidence type="ECO:0000256" key="3">
    <source>
        <dbReference type="ARBA" id="ARBA00013650"/>
    </source>
</evidence>
<dbReference type="EMBL" id="QZWG01000018">
    <property type="protein sequence ID" value="RZB52835.1"/>
    <property type="molecule type" value="Genomic_DNA"/>
</dbReference>
<keyword evidence="10" id="KW-0472">Membrane</keyword>
<evidence type="ECO:0000256" key="1">
    <source>
        <dbReference type="ARBA" id="ARBA00004434"/>
    </source>
</evidence>
<evidence type="ECO:0000256" key="4">
    <source>
        <dbReference type="ARBA" id="ARBA00022670"/>
    </source>
</evidence>
<reference evidence="14 15" key="2">
    <citation type="submission" date="2018-09" db="EMBL/GenBank/DDBJ databases">
        <title>A high-quality reference genome of wild soybean provides a powerful tool to mine soybean genomes.</title>
        <authorList>
            <person name="Xie M."/>
            <person name="Chung C.Y.L."/>
            <person name="Li M.-W."/>
            <person name="Wong F.-L."/>
            <person name="Chan T.-F."/>
            <person name="Lam H.-M."/>
        </authorList>
    </citation>
    <scope>NUCLEOTIDE SEQUENCE [LARGE SCALE GENOMIC DNA]</scope>
    <source>
        <strain evidence="15">cv. W05</strain>
        <tissue evidence="14">Hypocotyl of etiolated seedlings</tissue>
    </source>
</reference>
<reference evidence="13" key="1">
    <citation type="submission" date="2014-07" db="EMBL/GenBank/DDBJ databases">
        <title>Identification of a novel salt tolerance gene in wild soybean by whole-genome sequencing.</title>
        <authorList>
            <person name="Lam H.-M."/>
            <person name="Qi X."/>
            <person name="Li M.-W."/>
            <person name="Liu X."/>
            <person name="Xie M."/>
            <person name="Ni M."/>
            <person name="Xu X."/>
        </authorList>
    </citation>
    <scope>NUCLEOTIDE SEQUENCE [LARGE SCALE GENOMIC DNA]</scope>
    <source>
        <tissue evidence="13">Root</tissue>
    </source>
</reference>
<dbReference type="Pfam" id="PF10502">
    <property type="entry name" value="Peptidase_S26"/>
    <property type="match status" value="2"/>
</dbReference>
<evidence type="ECO:0000259" key="12">
    <source>
        <dbReference type="Pfam" id="PF10502"/>
    </source>
</evidence>
<keyword evidence="9" id="KW-0496">Mitochondrion</keyword>
<dbReference type="PANTHER" id="PTHR46041:SF2">
    <property type="entry name" value="MITOCHONDRIAL INNER MEMBRANE PROTEASE SUBUNIT 2"/>
    <property type="match status" value="1"/>
</dbReference>
<dbReference type="PRINTS" id="PR00727">
    <property type="entry name" value="LEADERPTASE"/>
</dbReference>
<feature type="domain" description="Peptidase S26" evidence="12">
    <location>
        <begin position="9"/>
        <end position="99"/>
    </location>
</feature>
<sequence>MGTSSFLWNCTKKFITAGIVTVTVTDHFVTVIPVRGGSMSPTFNPKAGSHMGDVFDDYVLVEKFCLRNYKFSHGDVVVFRSPLNHKETHVKRIAALPGEWFGTHHNNDVIQIPLGHCWVEGDNTASSLDSNSFGPIPLALIRGRVTHVVWPPQRIGAVKSTPPQRLSSF</sequence>
<feature type="active site" evidence="11">
    <location>
        <position position="91"/>
    </location>
</feature>
<organism evidence="13">
    <name type="scientific">Glycine soja</name>
    <name type="common">Wild soybean</name>
    <dbReference type="NCBI Taxonomy" id="3848"/>
    <lineage>
        <taxon>Eukaryota</taxon>
        <taxon>Viridiplantae</taxon>
        <taxon>Streptophyta</taxon>
        <taxon>Embryophyta</taxon>
        <taxon>Tracheophyta</taxon>
        <taxon>Spermatophyta</taxon>
        <taxon>Magnoliopsida</taxon>
        <taxon>eudicotyledons</taxon>
        <taxon>Gunneridae</taxon>
        <taxon>Pentapetalae</taxon>
        <taxon>rosids</taxon>
        <taxon>fabids</taxon>
        <taxon>Fabales</taxon>
        <taxon>Fabaceae</taxon>
        <taxon>Papilionoideae</taxon>
        <taxon>50 kb inversion clade</taxon>
        <taxon>NPAAA clade</taxon>
        <taxon>indigoferoid/millettioid clade</taxon>
        <taxon>Phaseoleae</taxon>
        <taxon>Glycine</taxon>
        <taxon>Glycine subgen. Soja</taxon>
    </lineage>
</organism>
<evidence type="ECO:0000256" key="8">
    <source>
        <dbReference type="ARBA" id="ARBA00022989"/>
    </source>
</evidence>
<evidence type="ECO:0000256" key="10">
    <source>
        <dbReference type="ARBA" id="ARBA00023136"/>
    </source>
</evidence>
<evidence type="ECO:0000256" key="7">
    <source>
        <dbReference type="ARBA" id="ARBA00022801"/>
    </source>
</evidence>
<dbReference type="InterPro" id="IPR019533">
    <property type="entry name" value="Peptidase_S26"/>
</dbReference>
<dbReference type="Proteomes" id="UP000053555">
    <property type="component" value="Unassembled WGS sequence"/>
</dbReference>
<keyword evidence="5" id="KW-0812">Transmembrane</keyword>
<feature type="domain" description="Peptidase S26" evidence="12">
    <location>
        <begin position="111"/>
        <end position="150"/>
    </location>
</feature>
<keyword evidence="4 13" id="KW-0645">Protease</keyword>
<evidence type="ECO:0000313" key="13">
    <source>
        <dbReference type="EMBL" id="KHN07482.1"/>
    </source>
</evidence>
<keyword evidence="7 13" id="KW-0378">Hydrolase</keyword>
<evidence type="ECO:0000256" key="11">
    <source>
        <dbReference type="PIRSR" id="PIRSR600223-1"/>
    </source>
</evidence>
<evidence type="ECO:0000256" key="6">
    <source>
        <dbReference type="ARBA" id="ARBA00022792"/>
    </source>
</evidence>
<name>A0A0B2PIU1_GLYSO</name>
<proteinExistence type="inferred from homology"/>
<dbReference type="GO" id="GO:0006465">
    <property type="term" value="P:signal peptide processing"/>
    <property type="evidence" value="ECO:0007669"/>
    <property type="project" value="InterPro"/>
</dbReference>
<dbReference type="InterPro" id="IPR000223">
    <property type="entry name" value="Pept_S26A_signal_pept_1"/>
</dbReference>
<dbReference type="InterPro" id="IPR037730">
    <property type="entry name" value="IMP2"/>
</dbReference>
<dbReference type="PANTHER" id="PTHR46041">
    <property type="entry name" value="MITOCHONDRIAL INNER MEMBRANE PROTEASE SUBUNIT 2"/>
    <property type="match status" value="1"/>
</dbReference>
<keyword evidence="6" id="KW-0999">Mitochondrion inner membrane</keyword>
<evidence type="ECO:0000313" key="15">
    <source>
        <dbReference type="Proteomes" id="UP000289340"/>
    </source>
</evidence>
<comment type="similarity">
    <text evidence="2">Belongs to the peptidase S26 family. IMP2 subfamily.</text>
</comment>
<protein>
    <recommendedName>
        <fullName evidence="3">Mitochondrial inner membrane protease subunit 2</fullName>
    </recommendedName>
</protein>
<dbReference type="Proteomes" id="UP000289340">
    <property type="component" value="Chromosome 18"/>
</dbReference>
<evidence type="ECO:0000256" key="9">
    <source>
        <dbReference type="ARBA" id="ARBA00023128"/>
    </source>
</evidence>
<gene>
    <name evidence="14" type="ORF">D0Y65_049050</name>
    <name evidence="13" type="ORF">glysoja_034963</name>
</gene>
<dbReference type="AlphaFoldDB" id="A0A0B2PIU1"/>
<dbReference type="GO" id="GO:0004252">
    <property type="term" value="F:serine-type endopeptidase activity"/>
    <property type="evidence" value="ECO:0007669"/>
    <property type="project" value="InterPro"/>
</dbReference>
<dbReference type="CDD" id="cd06530">
    <property type="entry name" value="S26_SPase_I"/>
    <property type="match status" value="1"/>
</dbReference>
<dbReference type="Gramene" id="XM_028356942.1">
    <property type="protein sequence ID" value="XP_028212743.1"/>
    <property type="gene ID" value="LOC114395220"/>
</dbReference>
<evidence type="ECO:0000256" key="5">
    <source>
        <dbReference type="ARBA" id="ARBA00022692"/>
    </source>
</evidence>
<dbReference type="GO" id="GO:0006627">
    <property type="term" value="P:protein processing involved in protein targeting to mitochondrion"/>
    <property type="evidence" value="ECO:0007669"/>
    <property type="project" value="InterPro"/>
</dbReference>
<dbReference type="GO" id="GO:0042720">
    <property type="term" value="C:mitochondrial inner membrane peptidase complex"/>
    <property type="evidence" value="ECO:0007669"/>
    <property type="project" value="InterPro"/>
</dbReference>
<dbReference type="SMR" id="A0A0B2PIU1"/>
<dbReference type="Gramene" id="XM_028356941.1">
    <property type="protein sequence ID" value="XP_028212742.1"/>
    <property type="gene ID" value="LOC114395220"/>
</dbReference>
<dbReference type="EMBL" id="KN667003">
    <property type="protein sequence ID" value="KHN07482.1"/>
    <property type="molecule type" value="Genomic_DNA"/>
</dbReference>
<keyword evidence="8" id="KW-1133">Transmembrane helix</keyword>
<dbReference type="Gene3D" id="2.10.109.10">
    <property type="entry name" value="Umud Fragment, subunit A"/>
    <property type="match status" value="1"/>
</dbReference>
<evidence type="ECO:0000256" key="2">
    <source>
        <dbReference type="ARBA" id="ARBA00007066"/>
    </source>
</evidence>